<dbReference type="Proteomes" id="UP001055811">
    <property type="component" value="Linkage Group LG03"/>
</dbReference>
<proteinExistence type="predicted"/>
<keyword evidence="2" id="KW-1185">Reference proteome</keyword>
<evidence type="ECO:0000313" key="2">
    <source>
        <dbReference type="Proteomes" id="UP001055811"/>
    </source>
</evidence>
<comment type="caution">
    <text evidence="1">The sequence shown here is derived from an EMBL/GenBank/DDBJ whole genome shotgun (WGS) entry which is preliminary data.</text>
</comment>
<reference evidence="1 2" key="2">
    <citation type="journal article" date="2022" name="Mol. Ecol. Resour.">
        <title>The genomes of chicory, endive, great burdock and yacon provide insights into Asteraceae paleo-polyploidization history and plant inulin production.</title>
        <authorList>
            <person name="Fan W."/>
            <person name="Wang S."/>
            <person name="Wang H."/>
            <person name="Wang A."/>
            <person name="Jiang F."/>
            <person name="Liu H."/>
            <person name="Zhao H."/>
            <person name="Xu D."/>
            <person name="Zhang Y."/>
        </authorList>
    </citation>
    <scope>NUCLEOTIDE SEQUENCE [LARGE SCALE GENOMIC DNA]</scope>
    <source>
        <strain evidence="2">cv. Punajuju</strain>
        <tissue evidence="1">Leaves</tissue>
    </source>
</reference>
<dbReference type="EMBL" id="CM042011">
    <property type="protein sequence ID" value="KAI3766882.1"/>
    <property type="molecule type" value="Genomic_DNA"/>
</dbReference>
<sequence>MQIQTEMRVSPLSWKPDIGRTIISDGLKNQKIFLSASCDESTGSLERDYFPGLKNFPDVQKTCVQHSRQGRSEGCYRWRKKKTVLVVVAIDGGRRRRRVAWSEGDD</sequence>
<organism evidence="1 2">
    <name type="scientific">Cichorium intybus</name>
    <name type="common">Chicory</name>
    <dbReference type="NCBI Taxonomy" id="13427"/>
    <lineage>
        <taxon>Eukaryota</taxon>
        <taxon>Viridiplantae</taxon>
        <taxon>Streptophyta</taxon>
        <taxon>Embryophyta</taxon>
        <taxon>Tracheophyta</taxon>
        <taxon>Spermatophyta</taxon>
        <taxon>Magnoliopsida</taxon>
        <taxon>eudicotyledons</taxon>
        <taxon>Gunneridae</taxon>
        <taxon>Pentapetalae</taxon>
        <taxon>asterids</taxon>
        <taxon>campanulids</taxon>
        <taxon>Asterales</taxon>
        <taxon>Asteraceae</taxon>
        <taxon>Cichorioideae</taxon>
        <taxon>Cichorieae</taxon>
        <taxon>Cichoriinae</taxon>
        <taxon>Cichorium</taxon>
    </lineage>
</organism>
<protein>
    <submittedName>
        <fullName evidence="1">Uncharacterized protein</fullName>
    </submittedName>
</protein>
<name>A0ACB9F6Y5_CICIN</name>
<accession>A0ACB9F6Y5</accession>
<reference evidence="2" key="1">
    <citation type="journal article" date="2022" name="Mol. Ecol. Resour.">
        <title>The genomes of chicory, endive, great burdock and yacon provide insights into Asteraceae palaeo-polyploidization history and plant inulin production.</title>
        <authorList>
            <person name="Fan W."/>
            <person name="Wang S."/>
            <person name="Wang H."/>
            <person name="Wang A."/>
            <person name="Jiang F."/>
            <person name="Liu H."/>
            <person name="Zhao H."/>
            <person name="Xu D."/>
            <person name="Zhang Y."/>
        </authorList>
    </citation>
    <scope>NUCLEOTIDE SEQUENCE [LARGE SCALE GENOMIC DNA]</scope>
    <source>
        <strain evidence="2">cv. Punajuju</strain>
    </source>
</reference>
<gene>
    <name evidence="1" type="ORF">L2E82_16960</name>
</gene>
<evidence type="ECO:0000313" key="1">
    <source>
        <dbReference type="EMBL" id="KAI3766882.1"/>
    </source>
</evidence>